<feature type="compositionally biased region" description="Acidic residues" evidence="1">
    <location>
        <begin position="369"/>
        <end position="385"/>
    </location>
</feature>
<organism evidence="2 3">
    <name type="scientific">Ascobolus immersus RN42</name>
    <dbReference type="NCBI Taxonomy" id="1160509"/>
    <lineage>
        <taxon>Eukaryota</taxon>
        <taxon>Fungi</taxon>
        <taxon>Dikarya</taxon>
        <taxon>Ascomycota</taxon>
        <taxon>Pezizomycotina</taxon>
        <taxon>Pezizomycetes</taxon>
        <taxon>Pezizales</taxon>
        <taxon>Ascobolaceae</taxon>
        <taxon>Ascobolus</taxon>
    </lineage>
</organism>
<evidence type="ECO:0000256" key="1">
    <source>
        <dbReference type="SAM" id="MobiDB-lite"/>
    </source>
</evidence>
<feature type="region of interest" description="Disordered" evidence="1">
    <location>
        <begin position="290"/>
        <end position="491"/>
    </location>
</feature>
<feature type="region of interest" description="Disordered" evidence="1">
    <location>
        <begin position="162"/>
        <end position="272"/>
    </location>
</feature>
<proteinExistence type="predicted"/>
<evidence type="ECO:0000313" key="3">
    <source>
        <dbReference type="Proteomes" id="UP000275078"/>
    </source>
</evidence>
<protein>
    <submittedName>
        <fullName evidence="2">Uncharacterized protein</fullName>
    </submittedName>
</protein>
<dbReference type="STRING" id="1160509.A0A3N4HJL8"/>
<name>A0A3N4HJL8_ASCIM</name>
<sequence>MIDIQRALLMEETPHVFKAFKDYAKSLILAEGCLYKYGPLHTPKDEQTPYLARWEDFVIQKLTYWKHLPPSVAEVFKFPPKCKKTGFVMWTQKMRCYWHMMDKLALVVAIKLRDELKVNMAMSIGGLVRWMGINLFFSSVLPSLVIIRKAERKAKNAAAAALHEAAPKRKAVQEAVPKRKAVKTTGVANTTTPPSLSRDTRSSGPAKQTSAAKGIRYKPTVPAKRSSIPNDAEPTPPPTANNSSPGTESPSQSDAIVEPPAKKVPTPAAVQDTSPVAMMRMILELQAQLEAERALRTNPPPSSPPPRHKRVFEDPQDMRSSPPPPAAATENDEALFSQANGRDEDPIPFNAPTENAAENTSSSSSPLSSDDEEERSDDDEEDTVDDSQKEKPANAYVSPSGQVRSKDSSTILQLGASSYANKTSGYKPRASMAPPSLPQGHSTLAEEGATLPADDAPFPHQYPQQQPPTPDDTVNPTPSEVPTSTTGDDEADRASRAYNQVLKPPQLKVFKSSTVVAGIWFSVCFKGPFLDKDRKHIDVSEWFKGIWSQALKVAAMEAPAPFTSNVWRCIVTKFDQTLRSFYYMANDGFIQVYYLDHTKQTAEYLLENNRFCTAPSAYKVSTRHQD</sequence>
<keyword evidence="3" id="KW-1185">Reference proteome</keyword>
<feature type="compositionally biased region" description="Polar residues" evidence="1">
    <location>
        <begin position="397"/>
        <end position="424"/>
    </location>
</feature>
<reference evidence="2 3" key="1">
    <citation type="journal article" date="2018" name="Nat. Ecol. Evol.">
        <title>Pezizomycetes genomes reveal the molecular basis of ectomycorrhizal truffle lifestyle.</title>
        <authorList>
            <person name="Murat C."/>
            <person name="Payen T."/>
            <person name="Noel B."/>
            <person name="Kuo A."/>
            <person name="Morin E."/>
            <person name="Chen J."/>
            <person name="Kohler A."/>
            <person name="Krizsan K."/>
            <person name="Balestrini R."/>
            <person name="Da Silva C."/>
            <person name="Montanini B."/>
            <person name="Hainaut M."/>
            <person name="Levati E."/>
            <person name="Barry K.W."/>
            <person name="Belfiori B."/>
            <person name="Cichocki N."/>
            <person name="Clum A."/>
            <person name="Dockter R.B."/>
            <person name="Fauchery L."/>
            <person name="Guy J."/>
            <person name="Iotti M."/>
            <person name="Le Tacon F."/>
            <person name="Lindquist E.A."/>
            <person name="Lipzen A."/>
            <person name="Malagnac F."/>
            <person name="Mello A."/>
            <person name="Molinier V."/>
            <person name="Miyauchi S."/>
            <person name="Poulain J."/>
            <person name="Riccioni C."/>
            <person name="Rubini A."/>
            <person name="Sitrit Y."/>
            <person name="Splivallo R."/>
            <person name="Traeger S."/>
            <person name="Wang M."/>
            <person name="Zifcakova L."/>
            <person name="Wipf D."/>
            <person name="Zambonelli A."/>
            <person name="Paolocci F."/>
            <person name="Nowrousian M."/>
            <person name="Ottonello S."/>
            <person name="Baldrian P."/>
            <person name="Spatafora J.W."/>
            <person name="Henrissat B."/>
            <person name="Nagy L.G."/>
            <person name="Aury J.M."/>
            <person name="Wincker P."/>
            <person name="Grigoriev I.V."/>
            <person name="Bonfante P."/>
            <person name="Martin F.M."/>
        </authorList>
    </citation>
    <scope>NUCLEOTIDE SEQUENCE [LARGE SCALE GENOMIC DNA]</scope>
    <source>
        <strain evidence="2 3">RN42</strain>
    </source>
</reference>
<dbReference type="Proteomes" id="UP000275078">
    <property type="component" value="Unassembled WGS sequence"/>
</dbReference>
<dbReference type="EMBL" id="ML119800">
    <property type="protein sequence ID" value="RPA74103.1"/>
    <property type="molecule type" value="Genomic_DNA"/>
</dbReference>
<gene>
    <name evidence="2" type="ORF">BJ508DRAFT_313188</name>
</gene>
<dbReference type="AlphaFoldDB" id="A0A3N4HJL8"/>
<evidence type="ECO:0000313" key="2">
    <source>
        <dbReference type="EMBL" id="RPA74103.1"/>
    </source>
</evidence>
<accession>A0A3N4HJL8</accession>
<feature type="compositionally biased region" description="Polar residues" evidence="1">
    <location>
        <begin position="186"/>
        <end position="211"/>
    </location>
</feature>